<comment type="caution">
    <text evidence="3">The sequence shown here is derived from an EMBL/GenBank/DDBJ whole genome shotgun (WGS) entry which is preliminary data.</text>
</comment>
<feature type="compositionally biased region" description="Pro residues" evidence="1">
    <location>
        <begin position="9"/>
        <end position="37"/>
    </location>
</feature>
<reference evidence="4" key="1">
    <citation type="journal article" date="2019" name="Int. J. Syst. Evol. Microbiol.">
        <title>The Global Catalogue of Microorganisms (GCM) 10K type strain sequencing project: providing services to taxonomists for standard genome sequencing and annotation.</title>
        <authorList>
            <consortium name="The Broad Institute Genomics Platform"/>
            <consortium name="The Broad Institute Genome Sequencing Center for Infectious Disease"/>
            <person name="Wu L."/>
            <person name="Ma J."/>
        </authorList>
    </citation>
    <scope>NUCLEOTIDE SEQUENCE [LARGE SCALE GENOMIC DNA]</scope>
    <source>
        <strain evidence="4">JCM 13004</strain>
    </source>
</reference>
<accession>A0ABP4H0E4</accession>
<feature type="region of interest" description="Disordered" evidence="1">
    <location>
        <begin position="1"/>
        <end position="39"/>
    </location>
</feature>
<keyword evidence="4" id="KW-1185">Reference proteome</keyword>
<evidence type="ECO:0000256" key="2">
    <source>
        <dbReference type="SAM" id="Phobius"/>
    </source>
</evidence>
<protein>
    <recommendedName>
        <fullName evidence="5">DUF4199 domain-containing protein</fullName>
    </recommendedName>
</protein>
<organism evidence="3 4">
    <name type="scientific">Kitasatospora nipponensis</name>
    <dbReference type="NCBI Taxonomy" id="258049"/>
    <lineage>
        <taxon>Bacteria</taxon>
        <taxon>Bacillati</taxon>
        <taxon>Actinomycetota</taxon>
        <taxon>Actinomycetes</taxon>
        <taxon>Kitasatosporales</taxon>
        <taxon>Streptomycetaceae</taxon>
        <taxon>Kitasatospora</taxon>
    </lineage>
</organism>
<evidence type="ECO:0000313" key="3">
    <source>
        <dbReference type="EMBL" id="GAA1238775.1"/>
    </source>
</evidence>
<feature type="transmembrane region" description="Helical" evidence="2">
    <location>
        <begin position="65"/>
        <end position="84"/>
    </location>
</feature>
<feature type="transmembrane region" description="Helical" evidence="2">
    <location>
        <begin position="119"/>
        <end position="139"/>
    </location>
</feature>
<evidence type="ECO:0000256" key="1">
    <source>
        <dbReference type="SAM" id="MobiDB-lite"/>
    </source>
</evidence>
<dbReference type="RefSeq" id="WP_344442206.1">
    <property type="nucleotide sequence ID" value="NZ_BAAALF010000047.1"/>
</dbReference>
<proteinExistence type="predicted"/>
<name>A0ABP4H0E4_9ACTN</name>
<gene>
    <name evidence="3" type="ORF">GCM10009665_31340</name>
</gene>
<keyword evidence="2" id="KW-0812">Transmembrane</keyword>
<keyword evidence="2" id="KW-1133">Transmembrane helix</keyword>
<evidence type="ECO:0000313" key="4">
    <source>
        <dbReference type="Proteomes" id="UP001500037"/>
    </source>
</evidence>
<dbReference type="EMBL" id="BAAALF010000047">
    <property type="protein sequence ID" value="GAA1238775.1"/>
    <property type="molecule type" value="Genomic_DNA"/>
</dbReference>
<feature type="transmembrane region" description="Helical" evidence="2">
    <location>
        <begin position="90"/>
        <end position="107"/>
    </location>
</feature>
<dbReference type="Proteomes" id="UP001500037">
    <property type="component" value="Unassembled WGS sequence"/>
</dbReference>
<evidence type="ECO:0008006" key="5">
    <source>
        <dbReference type="Google" id="ProtNLM"/>
    </source>
</evidence>
<keyword evidence="2" id="KW-0472">Membrane</keyword>
<sequence length="194" mass="20324">MTTPEPGQFGPPVPPPTPAQTPLQAPPQAPPTAPPSAGPQAYGQGAPYGYAPMAPPPVRRGNPGAAIAVGFGAMLAGGLLYGFIMKTTDSQWSYFALALALAVAFGLGKVGGRHPVLPLFGLLFSVLGVFIGQLFYIYLVVHQQYGLGFGEVFGSDFSDTMSGWHELMDAKDILFYGLAAFEGFVLTRRFGAAS</sequence>